<keyword evidence="1" id="KW-0732">Signal</keyword>
<accession>A0A8J7J916</accession>
<feature type="signal peptide" evidence="1">
    <location>
        <begin position="1"/>
        <end position="17"/>
    </location>
</feature>
<evidence type="ECO:0000313" key="2">
    <source>
        <dbReference type="EMBL" id="MBJ6372982.1"/>
    </source>
</evidence>
<name>A0A8J7J916_9RHOB</name>
<sequence length="96" mass="10199">MRNLLAISALLLGFASAAGSQVIEFQADGDVVIVRTVEMFGSAKTEFIGQPGQYYQCVAFDQDDKPLGVTTATTELGAIFQDLPAADVAKVVCRKV</sequence>
<gene>
    <name evidence="2" type="ORF">JF290_15760</name>
</gene>
<comment type="caution">
    <text evidence="2">The sequence shown here is derived from an EMBL/GenBank/DDBJ whole genome shotgun (WGS) entry which is preliminary data.</text>
</comment>
<dbReference type="Proteomes" id="UP000619079">
    <property type="component" value="Unassembled WGS sequence"/>
</dbReference>
<dbReference type="RefSeq" id="WP_199025860.1">
    <property type="nucleotide sequence ID" value="NZ_JAELVR010000011.1"/>
</dbReference>
<proteinExistence type="predicted"/>
<protein>
    <submittedName>
        <fullName evidence="2">Uncharacterized protein</fullName>
    </submittedName>
</protein>
<organism evidence="2 3">
    <name type="scientific">Sedimentitalea arenosa</name>
    <dbReference type="NCBI Taxonomy" id="2798803"/>
    <lineage>
        <taxon>Bacteria</taxon>
        <taxon>Pseudomonadati</taxon>
        <taxon>Pseudomonadota</taxon>
        <taxon>Alphaproteobacteria</taxon>
        <taxon>Rhodobacterales</taxon>
        <taxon>Paracoccaceae</taxon>
        <taxon>Sedimentitalea</taxon>
    </lineage>
</organism>
<keyword evidence="3" id="KW-1185">Reference proteome</keyword>
<dbReference type="EMBL" id="JAELVR010000011">
    <property type="protein sequence ID" value="MBJ6372982.1"/>
    <property type="molecule type" value="Genomic_DNA"/>
</dbReference>
<feature type="chain" id="PRO_5035319868" evidence="1">
    <location>
        <begin position="18"/>
        <end position="96"/>
    </location>
</feature>
<evidence type="ECO:0000256" key="1">
    <source>
        <dbReference type="SAM" id="SignalP"/>
    </source>
</evidence>
<dbReference type="AlphaFoldDB" id="A0A8J7J916"/>
<reference evidence="2" key="1">
    <citation type="submission" date="2020-12" db="EMBL/GenBank/DDBJ databases">
        <title>Sedimentitalea sp. nov., isolated from sand in Incheon.</title>
        <authorList>
            <person name="Kim W."/>
        </authorList>
    </citation>
    <scope>NUCLEOTIDE SEQUENCE</scope>
    <source>
        <strain evidence="2">CAU 1593</strain>
    </source>
</reference>
<evidence type="ECO:0000313" key="3">
    <source>
        <dbReference type="Proteomes" id="UP000619079"/>
    </source>
</evidence>